<accession>A0A9X6B3Q1</accession>
<dbReference type="AlphaFoldDB" id="A0A9X6B3Q1"/>
<proteinExistence type="predicted"/>
<dbReference type="EMBL" id="MUAU01000184">
    <property type="protein sequence ID" value="OOR71631.1"/>
    <property type="molecule type" value="Genomic_DNA"/>
</dbReference>
<reference evidence="1 2" key="1">
    <citation type="submission" date="2017-01" db="EMBL/GenBank/DDBJ databases">
        <title>Bacillus cereus isolates.</title>
        <authorList>
            <person name="Beno S.M."/>
        </authorList>
    </citation>
    <scope>NUCLEOTIDE SEQUENCE [LARGE SCALE GENOMIC DNA]</scope>
    <source>
        <strain evidence="1 2">FSL K6-1030</strain>
    </source>
</reference>
<sequence>MKDNIAKRCILSIQYNKLDDSFFAFSITDVKSDIYKDWKTEITLSGNIITERLVDDFENPFWNPAEGTVFIGLKKQMLSVKLMQRYDQHTEDECFLIPVQDFSYITSILKIQWGMYLVRVCFYNNQGVVIHAREINTSISKDNIQARDMLHKFFFEINPALSKWKTLLGEGAYCNEGQIYIV</sequence>
<dbReference type="RefSeq" id="WP_078187648.1">
    <property type="nucleotide sequence ID" value="NZ_CP090084.1"/>
</dbReference>
<evidence type="ECO:0000313" key="1">
    <source>
        <dbReference type="EMBL" id="OOR71631.1"/>
    </source>
</evidence>
<comment type="caution">
    <text evidence="1">The sequence shown here is derived from an EMBL/GenBank/DDBJ whole genome shotgun (WGS) entry which is preliminary data.</text>
</comment>
<dbReference type="Proteomes" id="UP000190641">
    <property type="component" value="Unassembled WGS sequence"/>
</dbReference>
<name>A0A9X6B3Q1_BACCE</name>
<protein>
    <submittedName>
        <fullName evidence="1">Uncharacterized protein</fullName>
    </submittedName>
</protein>
<organism evidence="1 2">
    <name type="scientific">Bacillus cereus</name>
    <dbReference type="NCBI Taxonomy" id="1396"/>
    <lineage>
        <taxon>Bacteria</taxon>
        <taxon>Bacillati</taxon>
        <taxon>Bacillota</taxon>
        <taxon>Bacilli</taxon>
        <taxon>Bacillales</taxon>
        <taxon>Bacillaceae</taxon>
        <taxon>Bacillus</taxon>
        <taxon>Bacillus cereus group</taxon>
    </lineage>
</organism>
<gene>
    <name evidence="1" type="ORF">BLX06_29410</name>
</gene>
<evidence type="ECO:0000313" key="2">
    <source>
        <dbReference type="Proteomes" id="UP000190641"/>
    </source>
</evidence>